<sequence>MVRDGAPGDHTQRGGYLRSSAGRLRSPLRGKALQIQMDAQQEIARALSAAFPDQLDRVTAAALAGAFTGAVSGAVTALMDEGADAGDAAARRALIRQATNAALGPWRR</sequence>
<name>A0ABP5CBD1_9ACTN</name>
<feature type="compositionally biased region" description="Basic and acidic residues" evidence="1">
    <location>
        <begin position="1"/>
        <end position="12"/>
    </location>
</feature>
<evidence type="ECO:0000313" key="2">
    <source>
        <dbReference type="EMBL" id="GAA1960286.1"/>
    </source>
</evidence>
<accession>A0ABP5CBD1</accession>
<reference evidence="3" key="1">
    <citation type="journal article" date="2019" name="Int. J. Syst. Evol. Microbiol.">
        <title>The Global Catalogue of Microorganisms (GCM) 10K type strain sequencing project: providing services to taxonomists for standard genome sequencing and annotation.</title>
        <authorList>
            <consortium name="The Broad Institute Genomics Platform"/>
            <consortium name="The Broad Institute Genome Sequencing Center for Infectious Disease"/>
            <person name="Wu L."/>
            <person name="Ma J."/>
        </authorList>
    </citation>
    <scope>NUCLEOTIDE SEQUENCE [LARGE SCALE GENOMIC DNA]</scope>
    <source>
        <strain evidence="3">JCM 16013</strain>
    </source>
</reference>
<evidence type="ECO:0008006" key="4">
    <source>
        <dbReference type="Google" id="ProtNLM"/>
    </source>
</evidence>
<proteinExistence type="predicted"/>
<gene>
    <name evidence="2" type="ORF">GCM10009838_15900</name>
</gene>
<dbReference type="EMBL" id="BAAAQM010000006">
    <property type="protein sequence ID" value="GAA1960286.1"/>
    <property type="molecule type" value="Genomic_DNA"/>
</dbReference>
<evidence type="ECO:0000313" key="3">
    <source>
        <dbReference type="Proteomes" id="UP001499854"/>
    </source>
</evidence>
<dbReference type="Gene3D" id="1.10.357.10">
    <property type="entry name" value="Tetracycline Repressor, domain 2"/>
    <property type="match status" value="1"/>
</dbReference>
<dbReference type="Proteomes" id="UP001499854">
    <property type="component" value="Unassembled WGS sequence"/>
</dbReference>
<protein>
    <recommendedName>
        <fullName evidence="4">TetR family transcriptional regulator</fullName>
    </recommendedName>
</protein>
<comment type="caution">
    <text evidence="2">The sequence shown here is derived from an EMBL/GenBank/DDBJ whole genome shotgun (WGS) entry which is preliminary data.</text>
</comment>
<evidence type="ECO:0000256" key="1">
    <source>
        <dbReference type="SAM" id="MobiDB-lite"/>
    </source>
</evidence>
<organism evidence="2 3">
    <name type="scientific">Catenulispora subtropica</name>
    <dbReference type="NCBI Taxonomy" id="450798"/>
    <lineage>
        <taxon>Bacteria</taxon>
        <taxon>Bacillati</taxon>
        <taxon>Actinomycetota</taxon>
        <taxon>Actinomycetes</taxon>
        <taxon>Catenulisporales</taxon>
        <taxon>Catenulisporaceae</taxon>
        <taxon>Catenulispora</taxon>
    </lineage>
</organism>
<feature type="region of interest" description="Disordered" evidence="1">
    <location>
        <begin position="1"/>
        <end position="23"/>
    </location>
</feature>
<keyword evidence="3" id="KW-1185">Reference proteome</keyword>